<keyword evidence="3" id="KW-1185">Reference proteome</keyword>
<dbReference type="InterPro" id="IPR002575">
    <property type="entry name" value="Aminoglycoside_PTrfase"/>
</dbReference>
<organism evidence="2 3">
    <name type="scientific">Bacillus xiapuensis</name>
    <dbReference type="NCBI Taxonomy" id="2014075"/>
    <lineage>
        <taxon>Bacteria</taxon>
        <taxon>Bacillati</taxon>
        <taxon>Bacillota</taxon>
        <taxon>Bacilli</taxon>
        <taxon>Bacillales</taxon>
        <taxon>Bacillaceae</taxon>
        <taxon>Bacillus</taxon>
    </lineage>
</organism>
<name>A0ABU6N7H9_9BACI</name>
<protein>
    <submittedName>
        <fullName evidence="2">Aminoglycoside phosphotransferase</fullName>
    </submittedName>
</protein>
<evidence type="ECO:0000259" key="1">
    <source>
        <dbReference type="Pfam" id="PF01636"/>
    </source>
</evidence>
<dbReference type="PANTHER" id="PTHR39179">
    <property type="entry name" value="SPORE COAT PROTEIN I"/>
    <property type="match status" value="1"/>
</dbReference>
<dbReference type="InterPro" id="IPR011009">
    <property type="entry name" value="Kinase-like_dom_sf"/>
</dbReference>
<accession>A0ABU6N7H9</accession>
<gene>
    <name evidence="2" type="ORF">P4447_06890</name>
</gene>
<dbReference type="InterPro" id="IPR047175">
    <property type="entry name" value="CotS-like"/>
</dbReference>
<dbReference type="SUPFAM" id="SSF56112">
    <property type="entry name" value="Protein kinase-like (PK-like)"/>
    <property type="match status" value="1"/>
</dbReference>
<dbReference type="PANTHER" id="PTHR39179:SF1">
    <property type="entry name" value="SPORE COAT PROTEIN I"/>
    <property type="match status" value="1"/>
</dbReference>
<dbReference type="Gene3D" id="3.90.1200.10">
    <property type="match status" value="1"/>
</dbReference>
<evidence type="ECO:0000313" key="2">
    <source>
        <dbReference type="EMBL" id="MED3562176.1"/>
    </source>
</evidence>
<feature type="domain" description="Aminoglycoside phosphotransferase" evidence="1">
    <location>
        <begin position="41"/>
        <end position="243"/>
    </location>
</feature>
<dbReference type="EMBL" id="JARMQG010000082">
    <property type="protein sequence ID" value="MED3562176.1"/>
    <property type="molecule type" value="Genomic_DNA"/>
</dbReference>
<reference evidence="2 3" key="1">
    <citation type="submission" date="2023-03" db="EMBL/GenBank/DDBJ databases">
        <title>Bacillus Genome Sequencing.</title>
        <authorList>
            <person name="Dunlap C."/>
        </authorList>
    </citation>
    <scope>NUCLEOTIDE SEQUENCE [LARGE SCALE GENOMIC DNA]</scope>
    <source>
        <strain evidence="2 3">B-14544</strain>
    </source>
</reference>
<evidence type="ECO:0000313" key="3">
    <source>
        <dbReference type="Proteomes" id="UP001330749"/>
    </source>
</evidence>
<dbReference type="RefSeq" id="WP_327967101.1">
    <property type="nucleotide sequence ID" value="NZ_JARMQG010000082.1"/>
</dbReference>
<proteinExistence type="predicted"/>
<dbReference type="Pfam" id="PF01636">
    <property type="entry name" value="APH"/>
    <property type="match status" value="1"/>
</dbReference>
<dbReference type="Proteomes" id="UP001330749">
    <property type="component" value="Unassembled WGS sequence"/>
</dbReference>
<sequence length="326" mass="39018">MRAMTKINKKGDDAYLDRLLSYFQSKFNEKIKQFVPIRKKVFYVKTRKNTYIIKGYRSNKKLKLQETFTTTLKNEGFSKTYQFVHPAKEALFFEGTHYGVIEYLEPHKTSFSYYTKENISEGLKLLEEFHKVTATFETRYRILIPKGDIFGKWQERSAIFINNLPVLENFINPTILTELLDWAKWSLDGIKTNSRFFEKEPFVILHGDVAHHNFLREVSGTLHLIDFDLIQIGPNVLDYLQYANRILPYLDWSFEQLAEFEPMQKFLQEKAFLYALAYPSDIFREWNRLIRENLHARPSKTKYVMELTMNQFFLRKEFFNHLQKMV</sequence>
<comment type="caution">
    <text evidence="2">The sequence shown here is derived from an EMBL/GenBank/DDBJ whole genome shotgun (WGS) entry which is preliminary data.</text>
</comment>